<proteinExistence type="predicted"/>
<dbReference type="Proteomes" id="UP000185984">
    <property type="component" value="Unassembled WGS sequence"/>
</dbReference>
<dbReference type="Pfam" id="PF24251">
    <property type="entry name" value="DUF7453"/>
    <property type="match status" value="1"/>
</dbReference>
<keyword evidence="3" id="KW-1185">Reference proteome</keyword>
<dbReference type="EMBL" id="MRCC01000009">
    <property type="protein sequence ID" value="OKH25837.1"/>
    <property type="molecule type" value="Genomic_DNA"/>
</dbReference>
<protein>
    <recommendedName>
        <fullName evidence="4">Exosortase</fullName>
    </recommendedName>
</protein>
<keyword evidence="1" id="KW-0812">Transmembrane</keyword>
<dbReference type="NCBIfam" id="TIGR05002">
    <property type="entry name" value="NxxGxxAF_repeat"/>
    <property type="match status" value="3"/>
</dbReference>
<dbReference type="AlphaFoldDB" id="A0A1U7HQJ2"/>
<comment type="caution">
    <text evidence="2">The sequence shown here is derived from an EMBL/GenBank/DDBJ whole genome shotgun (WGS) entry which is preliminary data.</text>
</comment>
<feature type="transmembrane region" description="Helical" evidence="1">
    <location>
        <begin position="357"/>
        <end position="375"/>
    </location>
</feature>
<dbReference type="OrthoDB" id="508097at2"/>
<name>A0A1U7HQJ2_9CHRO</name>
<gene>
    <name evidence="2" type="ORF">NIES1031_12670</name>
</gene>
<sequence length="380" mass="40584">MSRYKFTQISQISTSHSVFRGSAINDKGTVIFEGFVDQNLPPSGIFTGSGGGNTKVVDGSPINHIFFSSTINNNNTKSFIGVFYSPDYAQSYTGVFTEKNGKITTIVDSNREFGYFSHAKLNNQGAIVFNALLDTTEAGIFVNQNGKTTKIASSRDRFSNFNVGFRTVGTDGPASAFSVPSINDAGTVAFHATLDTGATGIFLGRGKGTVKVADSTGRFRSFSSPVINNNGTVAFLAQLNNGKHGIFKKRRDQEIETYIDDSGPFSFFQSIPALNDQGQIAFLAYLHAGGGSGIYTGKNPVTNKVIAVGDPLANSKVVDLVIDGRGLNNTGQVTFEALLENGQTAVFRADPVSNANVGGVSVLALSMFAILGLCWRRRNR</sequence>
<evidence type="ECO:0000313" key="3">
    <source>
        <dbReference type="Proteomes" id="UP000185984"/>
    </source>
</evidence>
<reference evidence="2 3" key="1">
    <citation type="submission" date="2016-11" db="EMBL/GenBank/DDBJ databases">
        <title>Draft Genome Sequences of Nine Cyanobacterial Strains from Diverse Habitats.</title>
        <authorList>
            <person name="Zhu T."/>
            <person name="Hou S."/>
            <person name="Lu X."/>
            <person name="Hess W.R."/>
        </authorList>
    </citation>
    <scope>NUCLEOTIDE SEQUENCE [LARGE SCALE GENOMIC DNA]</scope>
    <source>
        <strain evidence="2 3">5.2 s.c.1</strain>
    </source>
</reference>
<dbReference type="STRING" id="247279.NIES1031_12670"/>
<dbReference type="InterPro" id="IPR055876">
    <property type="entry name" value="DUF7453"/>
</dbReference>
<keyword evidence="1" id="KW-1133">Transmembrane helix</keyword>
<accession>A0A1U7HQJ2</accession>
<keyword evidence="1" id="KW-0472">Membrane</keyword>
<evidence type="ECO:0008006" key="4">
    <source>
        <dbReference type="Google" id="ProtNLM"/>
    </source>
</evidence>
<evidence type="ECO:0000313" key="2">
    <source>
        <dbReference type="EMBL" id="OKH25837.1"/>
    </source>
</evidence>
<evidence type="ECO:0000256" key="1">
    <source>
        <dbReference type="SAM" id="Phobius"/>
    </source>
</evidence>
<organism evidence="2 3">
    <name type="scientific">Chroogloeocystis siderophila 5.2 s.c.1</name>
    <dbReference type="NCBI Taxonomy" id="247279"/>
    <lineage>
        <taxon>Bacteria</taxon>
        <taxon>Bacillati</taxon>
        <taxon>Cyanobacteriota</taxon>
        <taxon>Cyanophyceae</taxon>
        <taxon>Oscillatoriophycideae</taxon>
        <taxon>Chroococcales</taxon>
        <taxon>Chroococcaceae</taxon>
        <taxon>Chroogloeocystis</taxon>
    </lineage>
</organism>
<dbReference type="RefSeq" id="WP_073549741.1">
    <property type="nucleotide sequence ID" value="NZ_CAWMVK010000043.1"/>
</dbReference>